<protein>
    <recommendedName>
        <fullName evidence="5">RBR-type E3 ubiquitin transferase</fullName>
        <ecNumber evidence="5">2.3.2.31</ecNumber>
    </recommendedName>
</protein>
<evidence type="ECO:0000259" key="14">
    <source>
        <dbReference type="PROSITE" id="PS50089"/>
    </source>
</evidence>
<comment type="catalytic activity">
    <reaction evidence="1">
        <text>[E2 ubiquitin-conjugating enzyme]-S-ubiquitinyl-L-cysteine + [acceptor protein]-L-lysine = [E2 ubiquitin-conjugating enzyme]-L-cysteine + [acceptor protein]-N(6)-ubiquitinyl-L-lysine.</text>
        <dbReference type="EC" id="2.3.2.31"/>
    </reaction>
</comment>
<dbReference type="Gene3D" id="1.20.120.1750">
    <property type="match status" value="1"/>
</dbReference>
<evidence type="ECO:0000256" key="7">
    <source>
        <dbReference type="ARBA" id="ARBA00022723"/>
    </source>
</evidence>
<comment type="cofactor">
    <cofactor evidence="2">
        <name>Zn(2+)</name>
        <dbReference type="ChEBI" id="CHEBI:29105"/>
    </cofactor>
</comment>
<sequence>MIRVCLLSLIAAASSNSIPLFSTLLSEQIHKCNMACSSSSQVQHIDNVDDFYFSALHDADETFPISDEKYAEELQLQEALISSSLSLIPSPNQNTSTVHSCASSSKQPLVITSSEATQSMCDVCIDVKTTSEMFQNSKEPLIMTTPKATETLCGICMEAKTASEMFKNTTVCGHLFCTDCIREYVAAKIKENITVVNCPDLHCKEVIGPQDCGSIVPIEVLERWESILCESLIMGSEKFYCPFKDCSAMMVDDGGEAVTISECPSCNRLFCAQCKVAWHCGMSCSDYESWKKEEPSGEDNMLIDLAKNKNWMRCSKCKFFVEKVDGCKHISCRCGYEFCYGCGSAYTNTHACASV</sequence>
<evidence type="ECO:0000256" key="9">
    <source>
        <dbReference type="ARBA" id="ARBA00022771"/>
    </source>
</evidence>
<evidence type="ECO:0000313" key="16">
    <source>
        <dbReference type="EMBL" id="KAI7755548.1"/>
    </source>
</evidence>
<dbReference type="InterPro" id="IPR013083">
    <property type="entry name" value="Znf_RING/FYVE/PHD"/>
</dbReference>
<evidence type="ECO:0000256" key="12">
    <source>
        <dbReference type="PROSITE-ProRule" id="PRU00175"/>
    </source>
</evidence>
<gene>
    <name evidence="16" type="ORF">M8C21_008647</name>
</gene>
<dbReference type="InterPro" id="IPR031127">
    <property type="entry name" value="E3_UB_ligase_RBR"/>
</dbReference>
<evidence type="ECO:0000256" key="3">
    <source>
        <dbReference type="ARBA" id="ARBA00003976"/>
    </source>
</evidence>
<dbReference type="Gene3D" id="3.30.40.10">
    <property type="entry name" value="Zinc/RING finger domain, C3HC4 (zinc finger)"/>
    <property type="match status" value="1"/>
</dbReference>
<evidence type="ECO:0000256" key="2">
    <source>
        <dbReference type="ARBA" id="ARBA00001947"/>
    </source>
</evidence>
<evidence type="ECO:0000256" key="6">
    <source>
        <dbReference type="ARBA" id="ARBA00022679"/>
    </source>
</evidence>
<dbReference type="GO" id="GO:0016567">
    <property type="term" value="P:protein ubiquitination"/>
    <property type="evidence" value="ECO:0007669"/>
    <property type="project" value="InterPro"/>
</dbReference>
<dbReference type="SMART" id="SM00184">
    <property type="entry name" value="RING"/>
    <property type="match status" value="1"/>
</dbReference>
<keyword evidence="13" id="KW-0732">Signal</keyword>
<evidence type="ECO:0000256" key="11">
    <source>
        <dbReference type="ARBA" id="ARBA00022833"/>
    </source>
</evidence>
<dbReference type="GO" id="GO:0061630">
    <property type="term" value="F:ubiquitin protein ligase activity"/>
    <property type="evidence" value="ECO:0007669"/>
    <property type="project" value="UniProtKB-EC"/>
</dbReference>
<dbReference type="InterPro" id="IPR001841">
    <property type="entry name" value="Znf_RING"/>
</dbReference>
<keyword evidence="8" id="KW-0677">Repeat</keyword>
<dbReference type="InterPro" id="IPR027370">
    <property type="entry name" value="Znf-RING_euk"/>
</dbReference>
<dbReference type="Proteomes" id="UP001206925">
    <property type="component" value="Unassembled WGS sequence"/>
</dbReference>
<evidence type="ECO:0000256" key="5">
    <source>
        <dbReference type="ARBA" id="ARBA00012251"/>
    </source>
</evidence>
<dbReference type="EC" id="2.3.2.31" evidence="5"/>
<evidence type="ECO:0000256" key="1">
    <source>
        <dbReference type="ARBA" id="ARBA00001798"/>
    </source>
</evidence>
<feature type="chain" id="PRO_5042185946" description="RBR-type E3 ubiquitin transferase" evidence="13">
    <location>
        <begin position="18"/>
        <end position="355"/>
    </location>
</feature>
<dbReference type="InterPro" id="IPR017907">
    <property type="entry name" value="Znf_RING_CS"/>
</dbReference>
<dbReference type="PROSITE" id="PS00518">
    <property type="entry name" value="ZF_RING_1"/>
    <property type="match status" value="1"/>
</dbReference>
<dbReference type="CDD" id="cd22582">
    <property type="entry name" value="BRcat_RBR_unk"/>
    <property type="match status" value="1"/>
</dbReference>
<keyword evidence="10" id="KW-0833">Ubl conjugation pathway</keyword>
<evidence type="ECO:0000256" key="10">
    <source>
        <dbReference type="ARBA" id="ARBA00022786"/>
    </source>
</evidence>
<dbReference type="FunFam" id="3.30.40.10:FF:000230">
    <property type="entry name" value="RBR-type E3 ubiquitin transferase"/>
    <property type="match status" value="1"/>
</dbReference>
<comment type="similarity">
    <text evidence="4">Belongs to the RBR family. Ariadne subfamily.</text>
</comment>
<keyword evidence="17" id="KW-1185">Reference proteome</keyword>
<feature type="signal peptide" evidence="13">
    <location>
        <begin position="1"/>
        <end position="17"/>
    </location>
</feature>
<feature type="domain" description="RING-type" evidence="15">
    <location>
        <begin position="149"/>
        <end position="355"/>
    </location>
</feature>
<evidence type="ECO:0000256" key="4">
    <source>
        <dbReference type="ARBA" id="ARBA00005884"/>
    </source>
</evidence>
<dbReference type="InterPro" id="IPR044066">
    <property type="entry name" value="TRIAD_supradom"/>
</dbReference>
<keyword evidence="6" id="KW-0808">Transferase</keyword>
<name>A0AAD5GXS6_AMBAR</name>
<keyword evidence="9 12" id="KW-0863">Zinc-finger</keyword>
<dbReference type="PANTHER" id="PTHR11685">
    <property type="entry name" value="RBR FAMILY RING FINGER AND IBR DOMAIN-CONTAINING"/>
    <property type="match status" value="1"/>
</dbReference>
<dbReference type="Pfam" id="PF13445">
    <property type="entry name" value="zf-RING_UBOX"/>
    <property type="match status" value="1"/>
</dbReference>
<dbReference type="SMART" id="SM00647">
    <property type="entry name" value="IBR"/>
    <property type="match status" value="2"/>
</dbReference>
<keyword evidence="11" id="KW-0862">Zinc</keyword>
<organism evidence="16 17">
    <name type="scientific">Ambrosia artemisiifolia</name>
    <name type="common">Common ragweed</name>
    <dbReference type="NCBI Taxonomy" id="4212"/>
    <lineage>
        <taxon>Eukaryota</taxon>
        <taxon>Viridiplantae</taxon>
        <taxon>Streptophyta</taxon>
        <taxon>Embryophyta</taxon>
        <taxon>Tracheophyta</taxon>
        <taxon>Spermatophyta</taxon>
        <taxon>Magnoliopsida</taxon>
        <taxon>eudicotyledons</taxon>
        <taxon>Gunneridae</taxon>
        <taxon>Pentapetalae</taxon>
        <taxon>asterids</taxon>
        <taxon>campanulids</taxon>
        <taxon>Asterales</taxon>
        <taxon>Asteraceae</taxon>
        <taxon>Asteroideae</taxon>
        <taxon>Heliantheae alliance</taxon>
        <taxon>Heliantheae</taxon>
        <taxon>Ambrosia</taxon>
    </lineage>
</organism>
<dbReference type="PROSITE" id="PS50089">
    <property type="entry name" value="ZF_RING_2"/>
    <property type="match status" value="1"/>
</dbReference>
<feature type="domain" description="RING-type" evidence="14">
    <location>
        <begin position="153"/>
        <end position="199"/>
    </location>
</feature>
<dbReference type="Pfam" id="PF01485">
    <property type="entry name" value="IBR"/>
    <property type="match status" value="2"/>
</dbReference>
<dbReference type="CDD" id="cd22584">
    <property type="entry name" value="Rcat_RBR_unk"/>
    <property type="match status" value="1"/>
</dbReference>
<reference evidence="16" key="1">
    <citation type="submission" date="2022-06" db="EMBL/GenBank/DDBJ databases">
        <title>Uncovering the hologenomic basis of an extraordinary plant invasion.</title>
        <authorList>
            <person name="Bieker V.C."/>
            <person name="Martin M.D."/>
            <person name="Gilbert T."/>
            <person name="Hodgins K."/>
            <person name="Battlay P."/>
            <person name="Petersen B."/>
            <person name="Wilson J."/>
        </authorList>
    </citation>
    <scope>NUCLEOTIDE SEQUENCE</scope>
    <source>
        <strain evidence="16">AA19_3_7</strain>
        <tissue evidence="16">Leaf</tissue>
    </source>
</reference>
<evidence type="ECO:0000256" key="13">
    <source>
        <dbReference type="SAM" id="SignalP"/>
    </source>
</evidence>
<evidence type="ECO:0000259" key="15">
    <source>
        <dbReference type="PROSITE" id="PS51873"/>
    </source>
</evidence>
<dbReference type="PROSITE" id="PS51873">
    <property type="entry name" value="TRIAD"/>
    <property type="match status" value="1"/>
</dbReference>
<dbReference type="SUPFAM" id="SSF57850">
    <property type="entry name" value="RING/U-box"/>
    <property type="match status" value="3"/>
</dbReference>
<dbReference type="GO" id="GO:0008270">
    <property type="term" value="F:zinc ion binding"/>
    <property type="evidence" value="ECO:0007669"/>
    <property type="project" value="UniProtKB-KW"/>
</dbReference>
<comment type="caution">
    <text evidence="16">The sequence shown here is derived from an EMBL/GenBank/DDBJ whole genome shotgun (WGS) entry which is preliminary data.</text>
</comment>
<evidence type="ECO:0000313" key="17">
    <source>
        <dbReference type="Proteomes" id="UP001206925"/>
    </source>
</evidence>
<dbReference type="AlphaFoldDB" id="A0AAD5GXS6"/>
<proteinExistence type="inferred from homology"/>
<dbReference type="InterPro" id="IPR002867">
    <property type="entry name" value="IBR_dom"/>
</dbReference>
<comment type="function">
    <text evidence="3">Might act as an E3 ubiquitin-protein ligase, or as part of E3 complex, which accepts ubiquitin from specific E2 ubiquitin-conjugating enzymes and then transfers it to substrates.</text>
</comment>
<accession>A0AAD5GXS6</accession>
<keyword evidence="7" id="KW-0479">Metal-binding</keyword>
<evidence type="ECO:0000256" key="8">
    <source>
        <dbReference type="ARBA" id="ARBA00022737"/>
    </source>
</evidence>
<dbReference type="EMBL" id="JAMZMK010001020">
    <property type="protein sequence ID" value="KAI7755548.1"/>
    <property type="molecule type" value="Genomic_DNA"/>
</dbReference>